<proteinExistence type="predicted"/>
<dbReference type="RefSeq" id="WP_043140882.1">
    <property type="nucleotide sequence ID" value="NZ_JSUQ01000008.1"/>
</dbReference>
<dbReference type="InterPro" id="IPR005546">
    <property type="entry name" value="Autotransporte_beta"/>
</dbReference>
<dbReference type="Pfam" id="PF03797">
    <property type="entry name" value="Autotransporter"/>
    <property type="match status" value="1"/>
</dbReference>
<keyword evidence="1" id="KW-0732">Signal</keyword>
<name>A0A0B3RPR0_9RHOB</name>
<evidence type="ECO:0000313" key="3">
    <source>
        <dbReference type="EMBL" id="KHQ53135.1"/>
    </source>
</evidence>
<organism evidence="3 4">
    <name type="scientific">Mameliella alba</name>
    <dbReference type="NCBI Taxonomy" id="561184"/>
    <lineage>
        <taxon>Bacteria</taxon>
        <taxon>Pseudomonadati</taxon>
        <taxon>Pseudomonadota</taxon>
        <taxon>Alphaproteobacteria</taxon>
        <taxon>Rhodobacterales</taxon>
        <taxon>Roseobacteraceae</taxon>
        <taxon>Mameliella</taxon>
    </lineage>
</organism>
<evidence type="ECO:0000313" key="4">
    <source>
        <dbReference type="Proteomes" id="UP000030960"/>
    </source>
</evidence>
<dbReference type="OrthoDB" id="7844842at2"/>
<sequence length="404" mass="41312">MIPLRLIPLAALLIGSGPALATTLDCSTVQGVVHTAPAFVTVNLQQGETLNISTPDAGTLAVSIEFGGQGGTDDSICNPAFDGTSCDGFSHTAALTGDYGVEAFAQSGDTFTLSCGGGGSGAAGQGGRKAAQGMGAFASASTSVGFVGSAINSTLSGGAPASVTRNGLFLSTYGDQTGMTGWAALQGRVFDGDIDGSAHELTFGLDYEVGASTRLGFFLSAGRSDLDVSGVSVDSDALSIGPYFKSRIGDRYNVTGYALFARPDYDVGGVTYQAERRAAGLTANADYTWGSADIRSFIGVSGFAEDHPAAGGLAPRTVTGVTGSLGTRASFDLGTALTPYVSLGAEYNRFDDGLGRETSHTGPRIGTGFAYDAGKGRLTLDLDGGRILDDTRDMKLRMNYNLNF</sequence>
<evidence type="ECO:0000256" key="1">
    <source>
        <dbReference type="SAM" id="SignalP"/>
    </source>
</evidence>
<dbReference type="InterPro" id="IPR036709">
    <property type="entry name" value="Autotransporte_beta_dom_sf"/>
</dbReference>
<gene>
    <name evidence="3" type="ORF">OA50_02161</name>
</gene>
<dbReference type="Proteomes" id="UP000030960">
    <property type="component" value="Unassembled WGS sequence"/>
</dbReference>
<feature type="chain" id="PRO_5002098673" description="Autotransporter domain-containing protein" evidence="1">
    <location>
        <begin position="22"/>
        <end position="404"/>
    </location>
</feature>
<feature type="domain" description="Autotransporter" evidence="2">
    <location>
        <begin position="178"/>
        <end position="384"/>
    </location>
</feature>
<accession>A0A0B3RPR0</accession>
<dbReference type="STRING" id="561184.SAMN05216376_10655"/>
<feature type="signal peptide" evidence="1">
    <location>
        <begin position="1"/>
        <end position="21"/>
    </location>
</feature>
<dbReference type="SUPFAM" id="SSF103515">
    <property type="entry name" value="Autotransporter"/>
    <property type="match status" value="1"/>
</dbReference>
<reference evidence="3 4" key="1">
    <citation type="submission" date="2014-10" db="EMBL/GenBank/DDBJ databases">
        <title>Genome sequence of Ponticoccus sp. strain UMTAT08 isolated from clonal culture of toxic dinoflagellate Alexandrium tamiyavanichii.</title>
        <authorList>
            <person name="Gan H.Y."/>
            <person name="Muhd D.-D."/>
            <person name="Mohd Noor M.E."/>
            <person name="Yeong Y.S."/>
            <person name="Usup G."/>
        </authorList>
    </citation>
    <scope>NUCLEOTIDE SEQUENCE [LARGE SCALE GENOMIC DNA]</scope>
    <source>
        <strain evidence="3 4">UMTAT08</strain>
    </source>
</reference>
<dbReference type="EMBL" id="JSUQ01000008">
    <property type="protein sequence ID" value="KHQ53135.1"/>
    <property type="molecule type" value="Genomic_DNA"/>
</dbReference>
<evidence type="ECO:0000259" key="2">
    <source>
        <dbReference type="Pfam" id="PF03797"/>
    </source>
</evidence>
<dbReference type="Gene3D" id="2.40.128.130">
    <property type="entry name" value="Autotransporter beta-domain"/>
    <property type="match status" value="1"/>
</dbReference>
<comment type="caution">
    <text evidence="3">The sequence shown here is derived from an EMBL/GenBank/DDBJ whole genome shotgun (WGS) entry which is preliminary data.</text>
</comment>
<dbReference type="AlphaFoldDB" id="A0A0B3RPR0"/>
<protein>
    <recommendedName>
        <fullName evidence="2">Autotransporter domain-containing protein</fullName>
    </recommendedName>
</protein>
<keyword evidence="4" id="KW-1185">Reference proteome</keyword>